<organism evidence="1 2">
    <name type="scientific">Candidatus Rhabdochlamydia oedothoracis</name>
    <dbReference type="NCBI Taxonomy" id="2720720"/>
    <lineage>
        <taxon>Bacteria</taxon>
        <taxon>Pseudomonadati</taxon>
        <taxon>Chlamydiota</taxon>
        <taxon>Chlamydiia</taxon>
        <taxon>Parachlamydiales</taxon>
        <taxon>Candidatus Rhabdochlamydiaceae</taxon>
        <taxon>Candidatus Rhabdochlamydia</taxon>
    </lineage>
</organism>
<name>A0ABX8UZJ6_9BACT</name>
<evidence type="ECO:0000313" key="2">
    <source>
        <dbReference type="Proteomes" id="UP000826014"/>
    </source>
</evidence>
<accession>A0ABX8UZJ6</accession>
<dbReference type="SUPFAM" id="SSF82185">
    <property type="entry name" value="Histone H3 K4-specific methyltransferase SET7/9 N-terminal domain"/>
    <property type="match status" value="2"/>
</dbReference>
<dbReference type="Gene3D" id="2.20.110.10">
    <property type="entry name" value="Histone H3 K4-specific methyltransferase SET7/9 N-terminal domain"/>
    <property type="match status" value="1"/>
</dbReference>
<dbReference type="InterPro" id="IPR011652">
    <property type="entry name" value="MORN_2"/>
</dbReference>
<gene>
    <name evidence="1" type="ORF">RHABOEDO_000548</name>
</gene>
<dbReference type="Proteomes" id="UP000826014">
    <property type="component" value="Chromosome"/>
</dbReference>
<protein>
    <submittedName>
        <fullName evidence="1">MORN repeat variant</fullName>
    </submittedName>
</protein>
<dbReference type="Gene3D" id="3.90.930.1">
    <property type="match status" value="1"/>
</dbReference>
<keyword evidence="2" id="KW-1185">Reference proteome</keyword>
<evidence type="ECO:0000313" key="1">
    <source>
        <dbReference type="EMBL" id="QYF48393.1"/>
    </source>
</evidence>
<sequence length="275" mass="32816">MIKENYVFTQEKLIIYDEELGLDVQHEHFCPYLPQSLESPNLVLTNTQAYLIHEGKQQGECRWFFEDKTCQAILFYDQGFLHGPSTFFSPQGQILTKSWYYLGKKVGKTRYFYYSQKPASIQRFVDGKPEGLQEYFYETGGIKSHIPYRLHQLDGQVRLFWESGWLKRSIDYQNGQKHGWDRLWNEEQVLIDEGCYEKGESIGVHRHFFCNQILREEKVFHTPKRYDRKRWDQKGQLILEGIYTSDCNYIEKTYCNAQMTTSKEGIWDGKKLCWK</sequence>
<dbReference type="Pfam" id="PF07661">
    <property type="entry name" value="MORN_2"/>
    <property type="match status" value="2"/>
</dbReference>
<dbReference type="EMBL" id="CP075587">
    <property type="protein sequence ID" value="QYF48393.1"/>
    <property type="molecule type" value="Genomic_DNA"/>
</dbReference>
<reference evidence="1 2" key="1">
    <citation type="journal article" date="2022" name="bioRxiv">
        <title>Ecology and evolution of chlamydial symbionts of arthropods.</title>
        <authorList>
            <person name="Halter T."/>
            <person name="Koestlbacher S."/>
            <person name="Collingro A."/>
            <person name="Sixt B.S."/>
            <person name="Toenshoff E.R."/>
            <person name="Hendrickx F."/>
            <person name="Kostanjsek R."/>
            <person name="Horn M."/>
        </authorList>
    </citation>
    <scope>NUCLEOTIDE SEQUENCE [LARGE SCALE GENOMIC DNA]</scope>
    <source>
        <strain evidence="1">W744xW776</strain>
    </source>
</reference>
<proteinExistence type="predicted"/>